<comment type="similarity">
    <text evidence="1">Belongs to the universal ribosomal protein uL2 family.</text>
</comment>
<evidence type="ECO:0000256" key="3">
    <source>
        <dbReference type="ARBA" id="ARBA00023274"/>
    </source>
</evidence>
<dbReference type="FunFam" id="2.30.30.30:FF:000001">
    <property type="entry name" value="50S ribosomal protein L2"/>
    <property type="match status" value="1"/>
</dbReference>
<dbReference type="Gene3D" id="4.10.950.10">
    <property type="entry name" value="Ribosomal protein L2, domain 3"/>
    <property type="match status" value="1"/>
</dbReference>
<dbReference type="InterPro" id="IPR022666">
    <property type="entry name" value="Ribosomal_uL2_RNA-bd_dom"/>
</dbReference>
<dbReference type="GO" id="GO:0016740">
    <property type="term" value="F:transferase activity"/>
    <property type="evidence" value="ECO:0007669"/>
    <property type="project" value="InterPro"/>
</dbReference>
<feature type="domain" description="Large ribosomal subunit protein uL2 RNA-binding" evidence="8">
    <location>
        <begin position="12"/>
        <end position="87"/>
    </location>
</feature>
<dbReference type="InterPro" id="IPR002171">
    <property type="entry name" value="Ribosomal_uL2"/>
</dbReference>
<keyword evidence="2 9" id="KW-0689">Ribosomal protein</keyword>
<dbReference type="Proteomes" id="UP000033901">
    <property type="component" value="Unassembled WGS sequence"/>
</dbReference>
<dbReference type="Gene3D" id="2.40.50.140">
    <property type="entry name" value="Nucleic acid-binding proteins"/>
    <property type="match status" value="1"/>
</dbReference>
<dbReference type="Gene3D" id="2.30.30.30">
    <property type="match status" value="1"/>
</dbReference>
<evidence type="ECO:0000259" key="7">
    <source>
        <dbReference type="SMART" id="SM01382"/>
    </source>
</evidence>
<evidence type="ECO:0000256" key="6">
    <source>
        <dbReference type="SAM" id="MobiDB-lite"/>
    </source>
</evidence>
<dbReference type="NCBIfam" id="TIGR01171">
    <property type="entry name" value="rplB_bact"/>
    <property type="match status" value="1"/>
</dbReference>
<proteinExistence type="inferred from homology"/>
<dbReference type="AlphaFoldDB" id="A0A0G1J490"/>
<dbReference type="InterPro" id="IPR022669">
    <property type="entry name" value="Ribosomal_uL2_C"/>
</dbReference>
<feature type="region of interest" description="Disordered" evidence="6">
    <location>
        <begin position="193"/>
        <end position="212"/>
    </location>
</feature>
<evidence type="ECO:0000256" key="2">
    <source>
        <dbReference type="ARBA" id="ARBA00022980"/>
    </source>
</evidence>
<evidence type="ECO:0000313" key="10">
    <source>
        <dbReference type="Proteomes" id="UP000033901"/>
    </source>
</evidence>
<keyword evidence="3" id="KW-0687">Ribonucleoprotein</keyword>
<gene>
    <name evidence="9" type="ORF">UW61_C0026G0003</name>
</gene>
<dbReference type="InterPro" id="IPR012340">
    <property type="entry name" value="NA-bd_OB-fold"/>
</dbReference>
<accession>A0A0G1J490</accession>
<dbReference type="InterPro" id="IPR008991">
    <property type="entry name" value="Translation_prot_SH3-like_sf"/>
</dbReference>
<dbReference type="Pfam" id="PF00181">
    <property type="entry name" value="Ribosomal_L2_N"/>
    <property type="match status" value="1"/>
</dbReference>
<evidence type="ECO:0000256" key="4">
    <source>
        <dbReference type="ARBA" id="ARBA00035242"/>
    </source>
</evidence>
<dbReference type="GO" id="GO:0002181">
    <property type="term" value="P:cytoplasmic translation"/>
    <property type="evidence" value="ECO:0007669"/>
    <property type="project" value="TreeGrafter"/>
</dbReference>
<dbReference type="PIRSF" id="PIRSF002158">
    <property type="entry name" value="Ribosomal_L2"/>
    <property type="match status" value="1"/>
</dbReference>
<dbReference type="SMART" id="SM01382">
    <property type="entry name" value="Ribosomal_L2_C"/>
    <property type="match status" value="1"/>
</dbReference>
<dbReference type="PANTHER" id="PTHR13691:SF5">
    <property type="entry name" value="LARGE RIBOSOMAL SUBUNIT PROTEIN UL2M"/>
    <property type="match status" value="1"/>
</dbReference>
<evidence type="ECO:0000313" key="9">
    <source>
        <dbReference type="EMBL" id="KKT66451.1"/>
    </source>
</evidence>
<dbReference type="InterPro" id="IPR014726">
    <property type="entry name" value="Ribosomal_uL2_dom3"/>
</dbReference>
<dbReference type="FunFam" id="4.10.950.10:FF:000001">
    <property type="entry name" value="50S ribosomal protein L2"/>
    <property type="match status" value="1"/>
</dbReference>
<dbReference type="PANTHER" id="PTHR13691">
    <property type="entry name" value="RIBOSOMAL PROTEIN L2"/>
    <property type="match status" value="1"/>
</dbReference>
<name>A0A0G1J490_9BACT</name>
<dbReference type="InterPro" id="IPR014722">
    <property type="entry name" value="Rib_uL2_dom2"/>
</dbReference>
<dbReference type="InterPro" id="IPR005880">
    <property type="entry name" value="Ribosomal_uL2_bac/org-type"/>
</dbReference>
<protein>
    <recommendedName>
        <fullName evidence="4">Large ribosomal subunit protein uL2</fullName>
    </recommendedName>
    <alternativeName>
        <fullName evidence="5">50S ribosomal protein L2</fullName>
    </alternativeName>
</protein>
<sequence>MSLVRILKKNSGRSSGKITVRHQGGRAKRFLRDIDFDRDKKDVWGRVVTIEYDPNRSAEIALVFYEDGEKRYILAPNTLKVGDKIISSEVAPIEVGNALPLDKIPAGTAIHNIEIRPGKGGQLVKSAGSQATVQGKEENYVLVRLPSGEVRRFLPGALATIGQLGRIEAKEERLGKAGRKRWLGIRPTVRGVAMHPKAHPHGGGEGRSSVGLKYPKTVYGKAAVGKTRRRRKYSDKLIIQGRRPGKHGQVR</sequence>
<reference evidence="9 10" key="1">
    <citation type="journal article" date="2015" name="Nature">
        <title>rRNA introns, odd ribosomes, and small enigmatic genomes across a large radiation of phyla.</title>
        <authorList>
            <person name="Brown C.T."/>
            <person name="Hug L.A."/>
            <person name="Thomas B.C."/>
            <person name="Sharon I."/>
            <person name="Castelle C.J."/>
            <person name="Singh A."/>
            <person name="Wilkins M.J."/>
            <person name="Williams K.H."/>
            <person name="Banfield J.F."/>
        </authorList>
    </citation>
    <scope>NUCLEOTIDE SEQUENCE [LARGE SCALE GENOMIC DNA]</scope>
</reference>
<feature type="region of interest" description="Disordered" evidence="6">
    <location>
        <begin position="221"/>
        <end position="251"/>
    </location>
</feature>
<dbReference type="GO" id="GO:0003735">
    <property type="term" value="F:structural constituent of ribosome"/>
    <property type="evidence" value="ECO:0007669"/>
    <property type="project" value="InterPro"/>
</dbReference>
<dbReference type="Pfam" id="PF03947">
    <property type="entry name" value="Ribosomal_L2_C"/>
    <property type="match status" value="1"/>
</dbReference>
<dbReference type="SMART" id="SM01383">
    <property type="entry name" value="Ribosomal_L2"/>
    <property type="match status" value="1"/>
</dbReference>
<evidence type="ECO:0000259" key="8">
    <source>
        <dbReference type="SMART" id="SM01383"/>
    </source>
</evidence>
<dbReference type="PATRIC" id="fig|1618413.3.peg.346"/>
<dbReference type="GO" id="GO:0015934">
    <property type="term" value="C:large ribosomal subunit"/>
    <property type="evidence" value="ECO:0007669"/>
    <property type="project" value="InterPro"/>
</dbReference>
<dbReference type="GO" id="GO:0003723">
    <property type="term" value="F:RNA binding"/>
    <property type="evidence" value="ECO:0007669"/>
    <property type="project" value="InterPro"/>
</dbReference>
<feature type="domain" description="Large ribosomal subunit protein uL2 C-terminal" evidence="7">
    <location>
        <begin position="93"/>
        <end position="222"/>
    </location>
</feature>
<dbReference type="SUPFAM" id="SSF50104">
    <property type="entry name" value="Translation proteins SH3-like domain"/>
    <property type="match status" value="1"/>
</dbReference>
<evidence type="ECO:0000256" key="1">
    <source>
        <dbReference type="ARBA" id="ARBA00005636"/>
    </source>
</evidence>
<dbReference type="EMBL" id="LCIZ01000026">
    <property type="protein sequence ID" value="KKT66451.1"/>
    <property type="molecule type" value="Genomic_DNA"/>
</dbReference>
<evidence type="ECO:0000256" key="5">
    <source>
        <dbReference type="ARBA" id="ARBA00035459"/>
    </source>
</evidence>
<comment type="caution">
    <text evidence="9">The sequence shown here is derived from an EMBL/GenBank/DDBJ whole genome shotgun (WGS) entry which is preliminary data.</text>
</comment>
<dbReference type="SUPFAM" id="SSF50249">
    <property type="entry name" value="Nucleic acid-binding proteins"/>
    <property type="match status" value="1"/>
</dbReference>
<organism evidence="9 10">
    <name type="scientific">Candidatus Curtissbacteria bacterium GW2011_GWC1_44_33</name>
    <dbReference type="NCBI Taxonomy" id="1618413"/>
    <lineage>
        <taxon>Bacteria</taxon>
        <taxon>Candidatus Curtissiibacteriota</taxon>
    </lineage>
</organism>